<reference evidence="1 2" key="1">
    <citation type="submission" date="2020-10" db="EMBL/GenBank/DDBJ databases">
        <title>Genome Sequencing of Rodentibacter spp. strain DSM111151.</title>
        <authorList>
            <person name="Benga L."/>
            <person name="Lautwein T."/>
        </authorList>
    </citation>
    <scope>NUCLEOTIDE SEQUENCE [LARGE SCALE GENOMIC DNA]</scope>
    <source>
        <strain evidence="1 2">DSM 111151</strain>
    </source>
</reference>
<dbReference type="EMBL" id="CP063056">
    <property type="protein sequence ID" value="QPB42863.1"/>
    <property type="molecule type" value="Genomic_DNA"/>
</dbReference>
<proteinExistence type="predicted"/>
<gene>
    <name evidence="1" type="ORF">IHV77_01685</name>
</gene>
<dbReference type="RefSeq" id="WP_194812440.1">
    <property type="nucleotide sequence ID" value="NZ_CP063056.1"/>
</dbReference>
<organism evidence="1 2">
    <name type="scientific">Rodentibacter haemolyticus</name>
    <dbReference type="NCBI Taxonomy" id="2778911"/>
    <lineage>
        <taxon>Bacteria</taxon>
        <taxon>Pseudomonadati</taxon>
        <taxon>Pseudomonadota</taxon>
        <taxon>Gammaproteobacteria</taxon>
        <taxon>Pasteurellales</taxon>
        <taxon>Pasteurellaceae</taxon>
        <taxon>Rodentibacter</taxon>
    </lineage>
</organism>
<protein>
    <submittedName>
        <fullName evidence="1">Uncharacterized protein</fullName>
    </submittedName>
</protein>
<evidence type="ECO:0000313" key="1">
    <source>
        <dbReference type="EMBL" id="QPB42863.1"/>
    </source>
</evidence>
<dbReference type="Proteomes" id="UP000663069">
    <property type="component" value="Chromosome"/>
</dbReference>
<name>A0ABX6UXP7_9PAST</name>
<evidence type="ECO:0000313" key="2">
    <source>
        <dbReference type="Proteomes" id="UP000663069"/>
    </source>
</evidence>
<keyword evidence="2" id="KW-1185">Reference proteome</keyword>
<sequence>MGLDAYAYAMSYLPEKGVDFTVPEHIEKYPEDRELERERDLNFVRQARAKLKQGLTIFYDSWW</sequence>
<accession>A0ABX6UXP7</accession>